<dbReference type="AlphaFoldDB" id="A0A9Q4HFN7"/>
<name>A0A9Q4HFN7_BACSC</name>
<gene>
    <name evidence="2" type="ORF">MOC45_19990</name>
</gene>
<dbReference type="Proteomes" id="UP001070352">
    <property type="component" value="Unassembled WGS sequence"/>
</dbReference>
<accession>A0A9Q4HFN7</accession>
<dbReference type="EMBL" id="JALANJ010000043">
    <property type="protein sequence ID" value="MCY8122837.1"/>
    <property type="molecule type" value="Genomic_DNA"/>
</dbReference>
<protein>
    <submittedName>
        <fullName evidence="2">Uncharacterized protein</fullName>
    </submittedName>
</protein>
<organism evidence="2 3">
    <name type="scientific">Bacillus spizizenii</name>
    <name type="common">Bacillus subtilis subsp. spizizenii</name>
    <dbReference type="NCBI Taxonomy" id="96241"/>
    <lineage>
        <taxon>Bacteria</taxon>
        <taxon>Bacillati</taxon>
        <taxon>Bacillota</taxon>
        <taxon>Bacilli</taxon>
        <taxon>Bacillales</taxon>
        <taxon>Bacillaceae</taxon>
        <taxon>Bacillus</taxon>
    </lineage>
</organism>
<reference evidence="2" key="1">
    <citation type="submission" date="2022-02" db="EMBL/GenBank/DDBJ databases">
        <title>Crop Bioprotection Bacillus Genome Sequencing.</title>
        <authorList>
            <person name="Dunlap C."/>
        </authorList>
    </citation>
    <scope>NUCLEOTIDE SEQUENCE</scope>
    <source>
        <strain evidence="2">M18B4</strain>
    </source>
</reference>
<evidence type="ECO:0000256" key="1">
    <source>
        <dbReference type="SAM" id="SignalP"/>
    </source>
</evidence>
<evidence type="ECO:0000313" key="3">
    <source>
        <dbReference type="Proteomes" id="UP001070352"/>
    </source>
</evidence>
<feature type="chain" id="PRO_5040176930" evidence="1">
    <location>
        <begin position="28"/>
        <end position="130"/>
    </location>
</feature>
<proteinExistence type="predicted"/>
<feature type="signal peptide" evidence="1">
    <location>
        <begin position="1"/>
        <end position="27"/>
    </location>
</feature>
<keyword evidence="1" id="KW-0732">Signal</keyword>
<comment type="caution">
    <text evidence="2">The sequence shown here is derived from an EMBL/GenBank/DDBJ whole genome shotgun (WGS) entry which is preliminary data.</text>
</comment>
<sequence>MKNLKKISSLLALVLSINILITGTVSAKTLENSTPNQTSTVKYTPITSINQNYSEDGIIRAQLIPVIPVLVFVGGIAAGYIVDGVLIRYTGHSGGEWVAKALSYHRKNPGCKKIGVTKKGTTYCYTKGHF</sequence>
<evidence type="ECO:0000313" key="2">
    <source>
        <dbReference type="EMBL" id="MCY8122837.1"/>
    </source>
</evidence>